<keyword evidence="3" id="KW-1185">Reference proteome</keyword>
<proteinExistence type="predicted"/>
<evidence type="ECO:0000313" key="3">
    <source>
        <dbReference type="Proteomes" id="UP000003571"/>
    </source>
</evidence>
<dbReference type="STRING" id="907348.TresaDRAFT_1089"/>
<evidence type="ECO:0000313" key="2">
    <source>
        <dbReference type="EMBL" id="EIC01480.1"/>
    </source>
</evidence>
<gene>
    <name evidence="2" type="ORF">TresaDRAFT_1089</name>
</gene>
<protein>
    <recommendedName>
        <fullName evidence="4">C-type lysozyme inhibitor domain-containing protein</fullName>
    </recommendedName>
</protein>
<keyword evidence="1" id="KW-0732">Signal</keyword>
<dbReference type="RefSeq" id="WP_002704738.1">
    <property type="nucleotide sequence ID" value="NZ_AGRW01000049.1"/>
</dbReference>
<evidence type="ECO:0000256" key="1">
    <source>
        <dbReference type="SAM" id="SignalP"/>
    </source>
</evidence>
<name>H7ELD9_9SPIR</name>
<feature type="chain" id="PRO_5003609242" description="C-type lysozyme inhibitor domain-containing protein" evidence="1">
    <location>
        <begin position="19"/>
        <end position="98"/>
    </location>
</feature>
<dbReference type="AlphaFoldDB" id="H7ELD9"/>
<sequence length="98" mass="11093">MKRILAFALAFSALPAFPDVFPGAQKLIESFFCRGTFIRIEYSADSISYFHKESLAEIVATQKGISVCPSGYEHGLTFEQQRWTIRADENSNIIITRK</sequence>
<dbReference type="Proteomes" id="UP000003571">
    <property type="component" value="Unassembled WGS sequence"/>
</dbReference>
<accession>H7ELD9</accession>
<organism evidence="2 3">
    <name type="scientific">Treponema saccharophilum DSM 2985</name>
    <dbReference type="NCBI Taxonomy" id="907348"/>
    <lineage>
        <taxon>Bacteria</taxon>
        <taxon>Pseudomonadati</taxon>
        <taxon>Spirochaetota</taxon>
        <taxon>Spirochaetia</taxon>
        <taxon>Spirochaetales</taxon>
        <taxon>Treponemataceae</taxon>
        <taxon>Treponema</taxon>
    </lineage>
</organism>
<dbReference type="PATRIC" id="fig|907348.3.peg.1725"/>
<evidence type="ECO:0008006" key="4">
    <source>
        <dbReference type="Google" id="ProtNLM"/>
    </source>
</evidence>
<feature type="signal peptide" evidence="1">
    <location>
        <begin position="1"/>
        <end position="18"/>
    </location>
</feature>
<dbReference type="EMBL" id="AGRW01000049">
    <property type="protein sequence ID" value="EIC01480.1"/>
    <property type="molecule type" value="Genomic_DNA"/>
</dbReference>
<reference evidence="2 3" key="1">
    <citation type="submission" date="2011-09" db="EMBL/GenBank/DDBJ databases">
        <title>The draft genome of Treponema saccharophilum DSM 2985.</title>
        <authorList>
            <consortium name="US DOE Joint Genome Institute (JGI-PGF)"/>
            <person name="Lucas S."/>
            <person name="Copeland A."/>
            <person name="Lapidus A."/>
            <person name="Glavina del Rio T."/>
            <person name="Dalin E."/>
            <person name="Tice H."/>
            <person name="Bruce D."/>
            <person name="Goodwin L."/>
            <person name="Pitluck S."/>
            <person name="Peters L."/>
            <person name="Kyrpides N."/>
            <person name="Mavromatis K."/>
            <person name="Ivanova N."/>
            <person name="Markowitz V."/>
            <person name="Cheng J.-F."/>
            <person name="Hugenholtz P."/>
            <person name="Woyke T."/>
            <person name="Wu D."/>
            <person name="Gronow S."/>
            <person name="Wellnitz S."/>
            <person name="Brambilla E."/>
            <person name="Klenk H.-P."/>
            <person name="Eisen J.A."/>
        </authorList>
    </citation>
    <scope>NUCLEOTIDE SEQUENCE [LARGE SCALE GENOMIC DNA]</scope>
    <source>
        <strain evidence="2 3">DSM 2985</strain>
    </source>
</reference>
<comment type="caution">
    <text evidence="2">The sequence shown here is derived from an EMBL/GenBank/DDBJ whole genome shotgun (WGS) entry which is preliminary data.</text>
</comment>